<dbReference type="HOGENOM" id="CLU_039613_16_2_4"/>
<dbReference type="SUPFAM" id="SSF53850">
    <property type="entry name" value="Periplasmic binding protein-like II"/>
    <property type="match status" value="1"/>
</dbReference>
<keyword evidence="7" id="KW-1185">Reference proteome</keyword>
<accession>C6WY23</accession>
<dbReference type="AlphaFoldDB" id="C6WY23"/>
<evidence type="ECO:0000259" key="5">
    <source>
        <dbReference type="PROSITE" id="PS50931"/>
    </source>
</evidence>
<gene>
    <name evidence="6" type="ordered locus">Mmol_0008</name>
</gene>
<keyword evidence="2" id="KW-0805">Transcription regulation</keyword>
<keyword evidence="3" id="KW-0238">DNA-binding</keyword>
<dbReference type="GO" id="GO:0003700">
    <property type="term" value="F:DNA-binding transcription factor activity"/>
    <property type="evidence" value="ECO:0007669"/>
    <property type="project" value="InterPro"/>
</dbReference>
<dbReference type="CDD" id="cd08473">
    <property type="entry name" value="PBP2_CrgA_like_4"/>
    <property type="match status" value="1"/>
</dbReference>
<name>C6WY23_METML</name>
<organism evidence="6 7">
    <name type="scientific">Methylotenera mobilis (strain JLW8 / ATCC BAA-1282 / DSM 17540)</name>
    <dbReference type="NCBI Taxonomy" id="583345"/>
    <lineage>
        <taxon>Bacteria</taxon>
        <taxon>Pseudomonadati</taxon>
        <taxon>Pseudomonadota</taxon>
        <taxon>Betaproteobacteria</taxon>
        <taxon>Nitrosomonadales</taxon>
        <taxon>Methylophilaceae</taxon>
        <taxon>Methylotenera</taxon>
    </lineage>
</organism>
<evidence type="ECO:0000256" key="2">
    <source>
        <dbReference type="ARBA" id="ARBA00023015"/>
    </source>
</evidence>
<evidence type="ECO:0000313" key="6">
    <source>
        <dbReference type="EMBL" id="ACT46919.1"/>
    </source>
</evidence>
<dbReference type="eggNOG" id="COG0583">
    <property type="taxonomic scope" value="Bacteria"/>
</dbReference>
<dbReference type="InterPro" id="IPR058163">
    <property type="entry name" value="LysR-type_TF_proteobact-type"/>
</dbReference>
<sequence>MRDINDYILFAEVVNGGSFAAASRRVRIPKSTISRRIGLLEERLGARLIERSTRRFRVTEIGQSFYERCKVIMLDVEQADSIVSESLSEPKGLVRCSCPLGLYETLSPIFSSFLLNFPHARLQLVAGDNPVNLIEDRIDVAIRIRTVLDTDGSLVMRTLGHSERVLVASPNLANGIDQSRLDNLSELPTISTSDQNSTIEWQFHHASLGTKSIRHEPKLSCIDFATVREAAIAGIGIALLPDHTCSHDLQNGRLVRVFPEWKTTMGILHIVFTTRRGLPPVVRAFIDHLATQVKGSNVSRYPMF</sequence>
<dbReference type="PROSITE" id="PS50931">
    <property type="entry name" value="HTH_LYSR"/>
    <property type="match status" value="1"/>
</dbReference>
<evidence type="ECO:0000313" key="7">
    <source>
        <dbReference type="Proteomes" id="UP000002742"/>
    </source>
</evidence>
<dbReference type="FunFam" id="1.10.10.10:FF:000001">
    <property type="entry name" value="LysR family transcriptional regulator"/>
    <property type="match status" value="1"/>
</dbReference>
<dbReference type="Pfam" id="PF00126">
    <property type="entry name" value="HTH_1"/>
    <property type="match status" value="1"/>
</dbReference>
<dbReference type="OrthoDB" id="5671700at2"/>
<dbReference type="EMBL" id="CP001672">
    <property type="protein sequence ID" value="ACT46919.1"/>
    <property type="molecule type" value="Genomic_DNA"/>
</dbReference>
<dbReference type="InterPro" id="IPR036388">
    <property type="entry name" value="WH-like_DNA-bd_sf"/>
</dbReference>
<dbReference type="PANTHER" id="PTHR30537:SF31">
    <property type="entry name" value="TRANSCRIPTIONAL REGULATOR, LYSR FAMILY"/>
    <property type="match status" value="1"/>
</dbReference>
<dbReference type="Gene3D" id="3.40.190.290">
    <property type="match status" value="1"/>
</dbReference>
<dbReference type="Pfam" id="PF03466">
    <property type="entry name" value="LysR_substrate"/>
    <property type="match status" value="1"/>
</dbReference>
<dbReference type="STRING" id="583345.Mmol_0008"/>
<keyword evidence="4" id="KW-0804">Transcription</keyword>
<reference evidence="7" key="1">
    <citation type="submission" date="2009-07" db="EMBL/GenBank/DDBJ databases">
        <title>Complete sequence of Methylotenera mobilis JLW8.</title>
        <authorList>
            <consortium name="US DOE Joint Genome Institute"/>
            <person name="Lucas S."/>
            <person name="Copeland A."/>
            <person name="Lapidus A."/>
            <person name="Glavina del Rio T."/>
            <person name="Tice H."/>
            <person name="Bruce D."/>
            <person name="Goodwin L."/>
            <person name="Pitluck S."/>
            <person name="LaButti K.M."/>
            <person name="Clum A."/>
            <person name="Larimer F."/>
            <person name="Land M."/>
            <person name="Hauser L."/>
            <person name="Kyrpides N."/>
            <person name="Mikhailova N."/>
            <person name="Kayluzhnaya M."/>
            <person name="Chistoserdova L."/>
        </authorList>
    </citation>
    <scope>NUCLEOTIDE SEQUENCE [LARGE SCALE GENOMIC DNA]</scope>
    <source>
        <strain evidence="7">JLW8 / ATCC BAA-1282 / DSM 17540</strain>
    </source>
</reference>
<reference evidence="6 7" key="2">
    <citation type="journal article" date="2011" name="J. Bacteriol.">
        <title>Genomes of three methylotrophs from a single niche uncover genetic and metabolic divergence of Methylophilaceae.</title>
        <authorList>
            <person name="Lapidus A."/>
            <person name="Clum A."/>
            <person name="Labutti K."/>
            <person name="Kaluzhnaya M.G."/>
            <person name="Lim S."/>
            <person name="Beck D.A."/>
            <person name="Glavina Del Rio T."/>
            <person name="Nolan M."/>
            <person name="Mavromatis K."/>
            <person name="Huntemann M."/>
            <person name="Lucas S."/>
            <person name="Lidstrom M.E."/>
            <person name="Ivanova N."/>
            <person name="Chistoserdova L."/>
        </authorList>
    </citation>
    <scope>NUCLEOTIDE SEQUENCE [LARGE SCALE GENOMIC DNA]</scope>
    <source>
        <strain evidence="7">JLW8 / ATCC BAA-1282 / DSM 17540</strain>
    </source>
</reference>
<evidence type="ECO:0000256" key="3">
    <source>
        <dbReference type="ARBA" id="ARBA00023125"/>
    </source>
</evidence>
<evidence type="ECO:0000256" key="4">
    <source>
        <dbReference type="ARBA" id="ARBA00023163"/>
    </source>
</evidence>
<feature type="domain" description="HTH lysR-type" evidence="5">
    <location>
        <begin position="1"/>
        <end position="59"/>
    </location>
</feature>
<dbReference type="GO" id="GO:0043565">
    <property type="term" value="F:sequence-specific DNA binding"/>
    <property type="evidence" value="ECO:0007669"/>
    <property type="project" value="TreeGrafter"/>
</dbReference>
<dbReference type="PANTHER" id="PTHR30537">
    <property type="entry name" value="HTH-TYPE TRANSCRIPTIONAL REGULATOR"/>
    <property type="match status" value="1"/>
</dbReference>
<dbReference type="InterPro" id="IPR000847">
    <property type="entry name" value="LysR_HTH_N"/>
</dbReference>
<evidence type="ECO:0000256" key="1">
    <source>
        <dbReference type="ARBA" id="ARBA00009437"/>
    </source>
</evidence>
<dbReference type="Proteomes" id="UP000002742">
    <property type="component" value="Chromosome"/>
</dbReference>
<dbReference type="InterPro" id="IPR005119">
    <property type="entry name" value="LysR_subst-bd"/>
</dbReference>
<dbReference type="KEGG" id="mmb:Mmol_0008"/>
<dbReference type="Gene3D" id="1.10.10.10">
    <property type="entry name" value="Winged helix-like DNA-binding domain superfamily/Winged helix DNA-binding domain"/>
    <property type="match status" value="1"/>
</dbReference>
<dbReference type="RefSeq" id="WP_012777376.1">
    <property type="nucleotide sequence ID" value="NC_012968.1"/>
</dbReference>
<protein>
    <submittedName>
        <fullName evidence="6">Transcriptional regulator, LysR family</fullName>
    </submittedName>
</protein>
<dbReference type="GO" id="GO:0006351">
    <property type="term" value="P:DNA-templated transcription"/>
    <property type="evidence" value="ECO:0007669"/>
    <property type="project" value="TreeGrafter"/>
</dbReference>
<proteinExistence type="inferred from homology"/>
<dbReference type="InterPro" id="IPR036390">
    <property type="entry name" value="WH_DNA-bd_sf"/>
</dbReference>
<dbReference type="SUPFAM" id="SSF46785">
    <property type="entry name" value="Winged helix' DNA-binding domain"/>
    <property type="match status" value="1"/>
</dbReference>
<comment type="similarity">
    <text evidence="1">Belongs to the LysR transcriptional regulatory family.</text>
</comment>